<dbReference type="Pfam" id="PF05686">
    <property type="entry name" value="Glyco_transf_90"/>
    <property type="match status" value="1"/>
</dbReference>
<dbReference type="OrthoDB" id="541052at2759"/>
<feature type="transmembrane region" description="Helical" evidence="1">
    <location>
        <begin position="260"/>
        <end position="277"/>
    </location>
</feature>
<dbReference type="GeneID" id="54412876"/>
<dbReference type="InterPro" id="IPR018039">
    <property type="entry name" value="IF_conserved"/>
</dbReference>
<organism evidence="3 4">
    <name type="scientific">Dothidotthia symphoricarpi CBS 119687</name>
    <dbReference type="NCBI Taxonomy" id="1392245"/>
    <lineage>
        <taxon>Eukaryota</taxon>
        <taxon>Fungi</taxon>
        <taxon>Dikarya</taxon>
        <taxon>Ascomycota</taxon>
        <taxon>Pezizomycotina</taxon>
        <taxon>Dothideomycetes</taxon>
        <taxon>Pleosporomycetidae</taxon>
        <taxon>Pleosporales</taxon>
        <taxon>Dothidotthiaceae</taxon>
        <taxon>Dothidotthia</taxon>
    </lineage>
</organism>
<feature type="transmembrane region" description="Helical" evidence="1">
    <location>
        <begin position="289"/>
        <end position="308"/>
    </location>
</feature>
<dbReference type="PROSITE" id="PS00226">
    <property type="entry name" value="IF_ROD_1"/>
    <property type="match status" value="1"/>
</dbReference>
<evidence type="ECO:0000259" key="2">
    <source>
        <dbReference type="SMART" id="SM00672"/>
    </source>
</evidence>
<feature type="transmembrane region" description="Helical" evidence="1">
    <location>
        <begin position="237"/>
        <end position="254"/>
    </location>
</feature>
<gene>
    <name evidence="3" type="ORF">P153DRAFT_423730</name>
</gene>
<name>A0A6A6AC02_9PLEO</name>
<keyword evidence="1" id="KW-0472">Membrane</keyword>
<feature type="transmembrane region" description="Helical" evidence="1">
    <location>
        <begin position="167"/>
        <end position="188"/>
    </location>
</feature>
<protein>
    <submittedName>
        <fullName evidence="3">Glycosyltransferase family 90 protein</fullName>
    </submittedName>
</protein>
<keyword evidence="4" id="KW-1185">Reference proteome</keyword>
<keyword evidence="1" id="KW-1133">Transmembrane helix</keyword>
<proteinExistence type="predicted"/>
<sequence length="849" mass="97058">MFLSFPTRQYLRSLLNWNSRLNSMDTASGLAVATVLCSVLAQHLFTPQRELCSETLSWVILPILFKIGRWPNTNAKNRSSCPETQSTSTISLWVVAASLTISCLYKAEMGMVELLPILTPLLLVARHRLRPEFSASRTSSSWLFSPLAWGTTLSALFITLTLSNGDFLSSALSIVAVVSQLLVYVTFLPRTISTSRLLPLIDDIENDVMPLSWRVVTILTITMAMQTTMIGVSGIRITSVLLLGVFKALSWYFTIRMTRYASWCIAPAIGTFSLIAARDPFLQSSEVRALCNVIASFLALAQIVHILPKQAKGRSYLWVLSLVFLAPYLANVLAIRAVQSSARLSFGGSHEHPVENLVNNAKVNFGILLQNQSQNYLAAYGEYRRRYGMEPPNGFEAWYEFAVSHQSPIIDDFDIIHKSVSPFWKMSGNEVLQKMHEAQAMSNGELWSCVFSSSHAETHCSHPYRTFDRHIELLFNRLLGNLSVMLPDVRFLVNHLDEPRVLIPTQSLKGKDDSRDRLLNLTNMSRQPVWDVLTRYCASQRRDTSAVVEHAVETFALPFVTDSSSALDMCQHQEYQAMYGLVMHPTSFRLFEGLVPIFTTGSLSTMGDILFPSPAYMEAEFQYNEEYDIEWEKKRNNLYWAGSTTGGYALDDQWRYYQRQRFVTLAQRLEPKRHTYLREKEGMVNRVESSFLNSRLFDVAFTRVFQCETKYCRDQKAYFKLKPWADRFRPLGSRLAFDLDGNGISGRYYQILASKSVPLKQTLLREWHDDRLVPWVHYIPVSQSMEEVPELVSYLTSSETGQQKAREIAERGREWFSRAFREIDMSIYTYRLLLEIARLQDPKRQASPN</sequence>
<dbReference type="InterPro" id="IPR006598">
    <property type="entry name" value="CAP10"/>
</dbReference>
<evidence type="ECO:0000256" key="1">
    <source>
        <dbReference type="SAM" id="Phobius"/>
    </source>
</evidence>
<dbReference type="InterPro" id="IPR051091">
    <property type="entry name" value="O-Glucosyltr/Glycosyltrsf_90"/>
</dbReference>
<feature type="transmembrane region" description="Helical" evidence="1">
    <location>
        <begin position="141"/>
        <end position="160"/>
    </location>
</feature>
<dbReference type="EMBL" id="ML977508">
    <property type="protein sequence ID" value="KAF2128534.1"/>
    <property type="molecule type" value="Genomic_DNA"/>
</dbReference>
<accession>A0A6A6AC02</accession>
<dbReference type="PANTHER" id="PTHR12203:SF61">
    <property type="entry name" value="CAPSULE PROTEIN"/>
    <property type="match status" value="1"/>
</dbReference>
<keyword evidence="3" id="KW-0808">Transferase</keyword>
<dbReference type="RefSeq" id="XP_033522923.1">
    <property type="nucleotide sequence ID" value="XM_033672444.1"/>
</dbReference>
<dbReference type="SMART" id="SM00672">
    <property type="entry name" value="CAP10"/>
    <property type="match status" value="1"/>
</dbReference>
<evidence type="ECO:0000313" key="3">
    <source>
        <dbReference type="EMBL" id="KAF2128534.1"/>
    </source>
</evidence>
<keyword evidence="1" id="KW-0812">Transmembrane</keyword>
<dbReference type="Proteomes" id="UP000799771">
    <property type="component" value="Unassembled WGS sequence"/>
</dbReference>
<evidence type="ECO:0000313" key="4">
    <source>
        <dbReference type="Proteomes" id="UP000799771"/>
    </source>
</evidence>
<feature type="domain" description="Glycosyl transferase CAP10" evidence="2">
    <location>
        <begin position="582"/>
        <end position="843"/>
    </location>
</feature>
<reference evidence="3" key="1">
    <citation type="journal article" date="2020" name="Stud. Mycol.">
        <title>101 Dothideomycetes genomes: a test case for predicting lifestyles and emergence of pathogens.</title>
        <authorList>
            <person name="Haridas S."/>
            <person name="Albert R."/>
            <person name="Binder M."/>
            <person name="Bloem J."/>
            <person name="Labutti K."/>
            <person name="Salamov A."/>
            <person name="Andreopoulos B."/>
            <person name="Baker S."/>
            <person name="Barry K."/>
            <person name="Bills G."/>
            <person name="Bluhm B."/>
            <person name="Cannon C."/>
            <person name="Castanera R."/>
            <person name="Culley D."/>
            <person name="Daum C."/>
            <person name="Ezra D."/>
            <person name="Gonzalez J."/>
            <person name="Henrissat B."/>
            <person name="Kuo A."/>
            <person name="Liang C."/>
            <person name="Lipzen A."/>
            <person name="Lutzoni F."/>
            <person name="Magnuson J."/>
            <person name="Mondo S."/>
            <person name="Nolan M."/>
            <person name="Ohm R."/>
            <person name="Pangilinan J."/>
            <person name="Park H.-J."/>
            <person name="Ramirez L."/>
            <person name="Alfaro M."/>
            <person name="Sun H."/>
            <person name="Tritt A."/>
            <person name="Yoshinaga Y."/>
            <person name="Zwiers L.-H."/>
            <person name="Turgeon B."/>
            <person name="Goodwin S."/>
            <person name="Spatafora J."/>
            <person name="Crous P."/>
            <person name="Grigoriev I."/>
        </authorList>
    </citation>
    <scope>NUCLEOTIDE SEQUENCE</scope>
    <source>
        <strain evidence="3">CBS 119687</strain>
    </source>
</reference>
<feature type="transmembrane region" description="Helical" evidence="1">
    <location>
        <begin position="208"/>
        <end position="225"/>
    </location>
</feature>
<dbReference type="GO" id="GO:0016740">
    <property type="term" value="F:transferase activity"/>
    <property type="evidence" value="ECO:0007669"/>
    <property type="project" value="UniProtKB-KW"/>
</dbReference>
<dbReference type="AlphaFoldDB" id="A0A6A6AC02"/>
<feature type="transmembrane region" description="Helical" evidence="1">
    <location>
        <begin position="314"/>
        <end position="335"/>
    </location>
</feature>
<dbReference type="PANTHER" id="PTHR12203">
    <property type="entry name" value="KDEL LYS-ASP-GLU-LEU CONTAINING - RELATED"/>
    <property type="match status" value="1"/>
</dbReference>